<gene>
    <name evidence="3" type="ORF">JT25_023205</name>
</gene>
<dbReference type="GO" id="GO:0003676">
    <property type="term" value="F:nucleic acid binding"/>
    <property type="evidence" value="ECO:0007669"/>
    <property type="project" value="InterPro"/>
</dbReference>
<dbReference type="InterPro" id="IPR009362">
    <property type="entry name" value="YhcG_C"/>
</dbReference>
<accession>A0A140E7I4</accession>
<sequence length="403" mass="45508">MSETNDLPIAYGNIHTDIVALLENARRAAARSVNALMTASYWEIGRRIVEFEQGGEDRAAYGDAITERLALDLTNRFGRGFSVRNLQQMRAFYLAWPLEQICQTVSGISSRNTQTLSAPSFMSPIQQTLSAESSSTPIIQTASGQSPTLATLAEAFPLPWSAYVRLLSVKKPEARGFYETEALRCGWTVRQLDRQINSQFYERTALSKNKVAMLAQAEHTEPDDAITPEQAIKDPFVLEFLNLKDQYSESDLEDALIQHLADFLLELGDDFAFVGRQRRLRLDDTWFRIDLLFFHRSLKCLVVIDLKVGKFSYADAGQMHLYLNYAREHWMKPGENPPVGLILCAAKGAAEAHYALDNLPNKVLAAEYQTVLPDEKLLAEELERSRFELEARRFTGSKNEDEA</sequence>
<dbReference type="STRING" id="1538553.JT25_023205"/>
<protein>
    <recommendedName>
        <fullName evidence="5">DUF1016 domain-containing protein</fullName>
    </recommendedName>
</protein>
<evidence type="ECO:0008006" key="5">
    <source>
        <dbReference type="Google" id="ProtNLM"/>
    </source>
</evidence>
<dbReference type="InterPro" id="IPR011856">
    <property type="entry name" value="tRNA_endonuc-like_dom_sf"/>
</dbReference>
<dbReference type="RefSeq" id="WP_062329756.1">
    <property type="nucleotide sequence ID" value="NZ_CP014476.1"/>
</dbReference>
<dbReference type="OrthoDB" id="9801263at2"/>
<dbReference type="PANTHER" id="PTHR30547:SF5">
    <property type="entry name" value="NUCLEASE YHCG-RELATED"/>
    <property type="match status" value="1"/>
</dbReference>
<feature type="domain" description="YhcG N-terminal" evidence="2">
    <location>
        <begin position="17"/>
        <end position="106"/>
    </location>
</feature>
<feature type="domain" description="YhcG PDDEXK nuclease" evidence="1">
    <location>
        <begin position="230"/>
        <end position="382"/>
    </location>
</feature>
<dbReference type="Pfam" id="PF06250">
    <property type="entry name" value="YhcG_C"/>
    <property type="match status" value="1"/>
</dbReference>
<evidence type="ECO:0000259" key="1">
    <source>
        <dbReference type="Pfam" id="PF06250"/>
    </source>
</evidence>
<reference evidence="3 4" key="1">
    <citation type="journal article" date="2015" name="Environ. Microbiol.">
        <title>Methane oxidation coupled to nitrate reduction under hypoxia by the Gammaproteobacterium Methylomonas denitrificans, sp. nov. type strain FJG1.</title>
        <authorList>
            <person name="Kits K.D."/>
            <person name="Klotz M.G."/>
            <person name="Stein L.Y."/>
        </authorList>
    </citation>
    <scope>NUCLEOTIDE SEQUENCE [LARGE SCALE GENOMIC DNA]</scope>
    <source>
        <strain evidence="3 4">FJG1</strain>
    </source>
</reference>
<dbReference type="InterPro" id="IPR041527">
    <property type="entry name" value="YhcG_N"/>
</dbReference>
<evidence type="ECO:0000313" key="3">
    <source>
        <dbReference type="EMBL" id="AMK79358.1"/>
    </source>
</evidence>
<dbReference type="PANTHER" id="PTHR30547">
    <property type="entry name" value="UNCHARACTERIZED PROTEIN YHCG-RELATED"/>
    <property type="match status" value="1"/>
</dbReference>
<evidence type="ECO:0000313" key="4">
    <source>
        <dbReference type="Proteomes" id="UP000030512"/>
    </source>
</evidence>
<evidence type="ECO:0000259" key="2">
    <source>
        <dbReference type="Pfam" id="PF17761"/>
    </source>
</evidence>
<organism evidence="3 4">
    <name type="scientific">Methylomonas denitrificans</name>
    <dbReference type="NCBI Taxonomy" id="1538553"/>
    <lineage>
        <taxon>Bacteria</taxon>
        <taxon>Pseudomonadati</taxon>
        <taxon>Pseudomonadota</taxon>
        <taxon>Gammaproteobacteria</taxon>
        <taxon>Methylococcales</taxon>
        <taxon>Methylococcaceae</taxon>
        <taxon>Methylomonas</taxon>
    </lineage>
</organism>
<dbReference type="KEGG" id="mdn:JT25_023205"/>
<dbReference type="InterPro" id="IPR053148">
    <property type="entry name" value="PD-DEXK-like_domain"/>
</dbReference>
<name>A0A140E7I4_9GAMM</name>
<keyword evidence="4" id="KW-1185">Reference proteome</keyword>
<dbReference type="AlphaFoldDB" id="A0A140E7I4"/>
<dbReference type="Proteomes" id="UP000030512">
    <property type="component" value="Chromosome"/>
</dbReference>
<proteinExistence type="predicted"/>
<dbReference type="EMBL" id="CP014476">
    <property type="protein sequence ID" value="AMK79358.1"/>
    <property type="molecule type" value="Genomic_DNA"/>
</dbReference>
<dbReference type="Gene3D" id="3.40.1350.10">
    <property type="match status" value="1"/>
</dbReference>
<dbReference type="Pfam" id="PF17761">
    <property type="entry name" value="DUF1016_N"/>
    <property type="match status" value="2"/>
</dbReference>
<feature type="domain" description="YhcG N-terminal" evidence="2">
    <location>
        <begin position="150"/>
        <end position="203"/>
    </location>
</feature>